<feature type="region of interest" description="Disordered" evidence="1">
    <location>
        <begin position="381"/>
        <end position="401"/>
    </location>
</feature>
<feature type="compositionally biased region" description="Low complexity" evidence="1">
    <location>
        <begin position="390"/>
        <end position="401"/>
    </location>
</feature>
<evidence type="ECO:0000313" key="3">
    <source>
        <dbReference type="EMBL" id="KAK5164495.1"/>
    </source>
</evidence>
<dbReference type="InterPro" id="IPR003609">
    <property type="entry name" value="Pan_app"/>
</dbReference>
<sequence>MGWATGKVYKIECGVNQLGNDLSSAPEPDLESCVESCGAVPGCTAISWQHGTRLCFYKSTVDQPVADLTYDSAASADLSCPNADGVSFIDATGYMYQVQCNTFFPSSNNITSSDGGQDLADCAMQCSTMSDCTGATYMDSSCTFFSDPGSNDGTSQPGITSLVLLSKRLVLSGLAEGSTDRATSTPAVVPSYSMSRRELSIITNSMPTTTLPGLSSTSVSVTLPTRGPTISADSLSTSLPSGSIPTVSLSSLTLSSSSLSIGNSVTVLSTSVSLPSVSLDTDTGVSVSLPSVTTSGPSASVTLPSASGSLNTDLSLSLPTTSASASVPSVNTGLTATTPSVSGSEPSISVSLPSTSVDTALSSPSGSTLLPFPSSLSGLPSMGIDPNASPTPGASLSSSSVSRPTGIPLSLASTVTILSSATVPTSAAPTQTTPAYSCADNDGEVINENGYEYVLSCSNDTTGNFYSSRFAANNFNDCFLHCDQSSTSDGAQYCTAFTYVGMLDGKGPGMCYLKNSVGESTMPGPSHYVAAVRLSNYAGRAVVGAQSNSYPSTALPTNPATIPAASTTGPLPTSASSLADVSNAGSMLSDSNSASLPAMTGSPPITTPSISASVPTGFAAISATASIDSLTTSGVSSAVAGVTGTTISSPAAISCANGGNILNGCIIATVTDGVGAGVSGGIGLNGPSSSTILDVQISAAASVSLSLDASLGIGVSIGSSGIGIGVSGTLGAGVGATVGAGLSGALGGLGGLGGASTPASALSSPTPTAPSVSTTTIQSITTVTSCSTGLGGLVTCPGGVTISSVRSISITVLTSSCSTELGGSGDHHSDLVKPVDKYAIFYVGFIIVFYEDE</sequence>
<feature type="compositionally biased region" description="Low complexity" evidence="1">
    <location>
        <begin position="339"/>
        <end position="365"/>
    </location>
</feature>
<dbReference type="GeneID" id="89931031"/>
<dbReference type="AlphaFoldDB" id="A0AAV9NZM1"/>
<organism evidence="3 4">
    <name type="scientific">Saxophila tyrrhenica</name>
    <dbReference type="NCBI Taxonomy" id="1690608"/>
    <lineage>
        <taxon>Eukaryota</taxon>
        <taxon>Fungi</taxon>
        <taxon>Dikarya</taxon>
        <taxon>Ascomycota</taxon>
        <taxon>Pezizomycotina</taxon>
        <taxon>Dothideomycetes</taxon>
        <taxon>Dothideomycetidae</taxon>
        <taxon>Mycosphaerellales</taxon>
        <taxon>Extremaceae</taxon>
        <taxon>Saxophila</taxon>
    </lineage>
</organism>
<comment type="caution">
    <text evidence="3">The sequence shown here is derived from an EMBL/GenBank/DDBJ whole genome shotgun (WGS) entry which is preliminary data.</text>
</comment>
<accession>A0AAV9NZM1</accession>
<name>A0AAV9NZM1_9PEZI</name>
<dbReference type="Proteomes" id="UP001337655">
    <property type="component" value="Unassembled WGS sequence"/>
</dbReference>
<reference evidence="3 4" key="1">
    <citation type="submission" date="2023-08" db="EMBL/GenBank/DDBJ databases">
        <title>Black Yeasts Isolated from many extreme environments.</title>
        <authorList>
            <person name="Coleine C."/>
            <person name="Stajich J.E."/>
            <person name="Selbmann L."/>
        </authorList>
    </citation>
    <scope>NUCLEOTIDE SEQUENCE [LARGE SCALE GENOMIC DNA]</scope>
    <source>
        <strain evidence="3 4">CCFEE 5935</strain>
    </source>
</reference>
<dbReference type="Pfam" id="PF14295">
    <property type="entry name" value="PAN_4"/>
    <property type="match status" value="3"/>
</dbReference>
<evidence type="ECO:0000256" key="1">
    <source>
        <dbReference type="SAM" id="MobiDB-lite"/>
    </source>
</evidence>
<evidence type="ECO:0000313" key="4">
    <source>
        <dbReference type="Proteomes" id="UP001337655"/>
    </source>
</evidence>
<dbReference type="EMBL" id="JAVRRT010000019">
    <property type="protein sequence ID" value="KAK5164495.1"/>
    <property type="molecule type" value="Genomic_DNA"/>
</dbReference>
<proteinExistence type="predicted"/>
<dbReference type="Gene3D" id="3.50.4.10">
    <property type="entry name" value="Hepatocyte Growth Factor"/>
    <property type="match status" value="1"/>
</dbReference>
<feature type="domain" description="Apple" evidence="2">
    <location>
        <begin position="19"/>
        <end position="51"/>
    </location>
</feature>
<gene>
    <name evidence="3" type="ORF">LTR77_009701</name>
</gene>
<dbReference type="RefSeq" id="XP_064654743.1">
    <property type="nucleotide sequence ID" value="XM_064806927.1"/>
</dbReference>
<feature type="region of interest" description="Disordered" evidence="1">
    <location>
        <begin position="336"/>
        <end position="365"/>
    </location>
</feature>
<protein>
    <recommendedName>
        <fullName evidence="2">Apple domain-containing protein</fullName>
    </recommendedName>
</protein>
<evidence type="ECO:0000259" key="2">
    <source>
        <dbReference type="Pfam" id="PF14295"/>
    </source>
</evidence>
<keyword evidence="4" id="KW-1185">Reference proteome</keyword>
<feature type="domain" description="Apple" evidence="2">
    <location>
        <begin position="462"/>
        <end position="514"/>
    </location>
</feature>
<feature type="domain" description="Apple" evidence="2">
    <location>
        <begin position="117"/>
        <end position="140"/>
    </location>
</feature>